<evidence type="ECO:0000313" key="2">
    <source>
        <dbReference type="EMBL" id="KJB34270.1"/>
    </source>
</evidence>
<proteinExistence type="predicted"/>
<sequence>MGLKLNPAGQPNLFSLLQAPSPRTKLFLNSQFSVELGKSTILLSISLPAHQYPEARMSIEPTSIEGSVTPPTSIDSENSGVGASSQTKGTTRKRKATPQRLKVWSHFTKIINSEGASKVKCNYCQKGFCCDMKKMVHGH</sequence>
<feature type="compositionally biased region" description="Polar residues" evidence="1">
    <location>
        <begin position="63"/>
        <end position="89"/>
    </location>
</feature>
<dbReference type="GO" id="GO:0006357">
    <property type="term" value="P:regulation of transcription by RNA polymerase II"/>
    <property type="evidence" value="ECO:0007669"/>
    <property type="project" value="TreeGrafter"/>
</dbReference>
<evidence type="ECO:0000256" key="1">
    <source>
        <dbReference type="SAM" id="MobiDB-lite"/>
    </source>
</evidence>
<dbReference type="EMBL" id="CM001745">
    <property type="protein sequence ID" value="KJB34270.1"/>
    <property type="molecule type" value="Genomic_DNA"/>
</dbReference>
<feature type="region of interest" description="Disordered" evidence="1">
    <location>
        <begin position="63"/>
        <end position="99"/>
    </location>
</feature>
<name>A0A0D2SSJ0_GOSRA</name>
<dbReference type="PANTHER" id="PTHR34396">
    <property type="entry name" value="OS03G0264950 PROTEIN-RELATED"/>
    <property type="match status" value="1"/>
</dbReference>
<dbReference type="GO" id="GO:1990837">
    <property type="term" value="F:sequence-specific double-stranded DNA binding"/>
    <property type="evidence" value="ECO:0007669"/>
    <property type="project" value="TreeGrafter"/>
</dbReference>
<accession>A0A0D2SSJ0</accession>
<dbReference type="GO" id="GO:0005634">
    <property type="term" value="C:nucleus"/>
    <property type="evidence" value="ECO:0007669"/>
    <property type="project" value="TreeGrafter"/>
</dbReference>
<keyword evidence="3" id="KW-1185">Reference proteome</keyword>
<protein>
    <submittedName>
        <fullName evidence="2">Uncharacterized protein</fullName>
    </submittedName>
</protein>
<gene>
    <name evidence="2" type="ORF">B456_006G056700</name>
</gene>
<dbReference type="AlphaFoldDB" id="A0A0D2SSJ0"/>
<reference evidence="2 3" key="1">
    <citation type="journal article" date="2012" name="Nature">
        <title>Repeated polyploidization of Gossypium genomes and the evolution of spinnable cotton fibres.</title>
        <authorList>
            <person name="Paterson A.H."/>
            <person name="Wendel J.F."/>
            <person name="Gundlach H."/>
            <person name="Guo H."/>
            <person name="Jenkins J."/>
            <person name="Jin D."/>
            <person name="Llewellyn D."/>
            <person name="Showmaker K.C."/>
            <person name="Shu S."/>
            <person name="Udall J."/>
            <person name="Yoo M.J."/>
            <person name="Byers R."/>
            <person name="Chen W."/>
            <person name="Doron-Faigenboim A."/>
            <person name="Duke M.V."/>
            <person name="Gong L."/>
            <person name="Grimwood J."/>
            <person name="Grover C."/>
            <person name="Grupp K."/>
            <person name="Hu G."/>
            <person name="Lee T.H."/>
            <person name="Li J."/>
            <person name="Lin L."/>
            <person name="Liu T."/>
            <person name="Marler B.S."/>
            <person name="Page J.T."/>
            <person name="Roberts A.W."/>
            <person name="Romanel E."/>
            <person name="Sanders W.S."/>
            <person name="Szadkowski E."/>
            <person name="Tan X."/>
            <person name="Tang H."/>
            <person name="Xu C."/>
            <person name="Wang J."/>
            <person name="Wang Z."/>
            <person name="Zhang D."/>
            <person name="Zhang L."/>
            <person name="Ashrafi H."/>
            <person name="Bedon F."/>
            <person name="Bowers J.E."/>
            <person name="Brubaker C.L."/>
            <person name="Chee P.W."/>
            <person name="Das S."/>
            <person name="Gingle A.R."/>
            <person name="Haigler C.H."/>
            <person name="Harker D."/>
            <person name="Hoffmann L.V."/>
            <person name="Hovav R."/>
            <person name="Jones D.C."/>
            <person name="Lemke C."/>
            <person name="Mansoor S."/>
            <person name="ur Rahman M."/>
            <person name="Rainville L.N."/>
            <person name="Rambani A."/>
            <person name="Reddy U.K."/>
            <person name="Rong J.K."/>
            <person name="Saranga Y."/>
            <person name="Scheffler B.E."/>
            <person name="Scheffler J.A."/>
            <person name="Stelly D.M."/>
            <person name="Triplett B.A."/>
            <person name="Van Deynze A."/>
            <person name="Vaslin M.F."/>
            <person name="Waghmare V.N."/>
            <person name="Walford S.A."/>
            <person name="Wright R.J."/>
            <person name="Zaki E.A."/>
            <person name="Zhang T."/>
            <person name="Dennis E.S."/>
            <person name="Mayer K.F."/>
            <person name="Peterson D.G."/>
            <person name="Rokhsar D.S."/>
            <person name="Wang X."/>
            <person name="Schmutz J."/>
        </authorList>
    </citation>
    <scope>NUCLEOTIDE SEQUENCE [LARGE SCALE GENOMIC DNA]</scope>
</reference>
<organism evidence="2 3">
    <name type="scientific">Gossypium raimondii</name>
    <name type="common">Peruvian cotton</name>
    <name type="synonym">Gossypium klotzschianum subsp. raimondii</name>
    <dbReference type="NCBI Taxonomy" id="29730"/>
    <lineage>
        <taxon>Eukaryota</taxon>
        <taxon>Viridiplantae</taxon>
        <taxon>Streptophyta</taxon>
        <taxon>Embryophyta</taxon>
        <taxon>Tracheophyta</taxon>
        <taxon>Spermatophyta</taxon>
        <taxon>Magnoliopsida</taxon>
        <taxon>eudicotyledons</taxon>
        <taxon>Gunneridae</taxon>
        <taxon>Pentapetalae</taxon>
        <taxon>rosids</taxon>
        <taxon>malvids</taxon>
        <taxon>Malvales</taxon>
        <taxon>Malvaceae</taxon>
        <taxon>Malvoideae</taxon>
        <taxon>Gossypium</taxon>
    </lineage>
</organism>
<dbReference type="PANTHER" id="PTHR34396:SF25">
    <property type="entry name" value="BOUNDARY ELEMENT ASSOCIATED FACTOR"/>
    <property type="match status" value="1"/>
</dbReference>
<dbReference type="InterPro" id="IPR053031">
    <property type="entry name" value="Cuticle_assoc_protein"/>
</dbReference>
<dbReference type="Gramene" id="KJB34270">
    <property type="protein sequence ID" value="KJB34270"/>
    <property type="gene ID" value="B456_006G056700"/>
</dbReference>
<dbReference type="Proteomes" id="UP000032304">
    <property type="component" value="Chromosome 6"/>
</dbReference>
<evidence type="ECO:0000313" key="3">
    <source>
        <dbReference type="Proteomes" id="UP000032304"/>
    </source>
</evidence>